<dbReference type="NCBIfam" id="NF047368">
    <property type="entry name" value="collar_FlbB"/>
    <property type="match status" value="1"/>
</dbReference>
<dbReference type="GeneID" id="301090522"/>
<protein>
    <submittedName>
        <fullName evidence="3">Flagellar protein FlbB</fullName>
    </submittedName>
</protein>
<dbReference type="Proteomes" id="UP000593915">
    <property type="component" value="Chromosome"/>
</dbReference>
<evidence type="ECO:0000256" key="2">
    <source>
        <dbReference type="SAM" id="Phobius"/>
    </source>
</evidence>
<organism evidence="3 4">
    <name type="scientific">Treponema pedis</name>
    <dbReference type="NCBI Taxonomy" id="409322"/>
    <lineage>
        <taxon>Bacteria</taxon>
        <taxon>Pseudomonadati</taxon>
        <taxon>Spirochaetota</taxon>
        <taxon>Spirochaetia</taxon>
        <taxon>Spirochaetales</taxon>
        <taxon>Treponemataceae</taxon>
        <taxon>Treponema</taxon>
    </lineage>
</organism>
<dbReference type="RefSeq" id="WP_020965810.1">
    <property type="nucleotide sequence ID" value="NZ_CP061839.1"/>
</dbReference>
<keyword evidence="3" id="KW-0969">Cilium</keyword>
<proteinExistence type="predicted"/>
<keyword evidence="1" id="KW-0175">Coiled coil</keyword>
<evidence type="ECO:0000256" key="1">
    <source>
        <dbReference type="SAM" id="Coils"/>
    </source>
</evidence>
<feature type="transmembrane region" description="Helical" evidence="2">
    <location>
        <begin position="7"/>
        <end position="28"/>
    </location>
</feature>
<keyword evidence="3" id="KW-0282">Flagellum</keyword>
<keyword evidence="3" id="KW-0966">Cell projection</keyword>
<keyword evidence="2" id="KW-1133">Transmembrane helix</keyword>
<name>A0A7S6WMR0_9SPIR</name>
<reference evidence="3 4" key="1">
    <citation type="submission" date="2020-09" db="EMBL/GenBank/DDBJ databases">
        <title>Characterization of Treponema spp. from bovine digital dermatitis in Korea.</title>
        <authorList>
            <person name="Espiritu H.M."/>
            <person name="Cho Y.I."/>
            <person name="Mamuad L."/>
        </authorList>
    </citation>
    <scope>NUCLEOTIDE SEQUENCE [LARGE SCALE GENOMIC DNA]</scope>
    <source>
        <strain evidence="3 4">KS1</strain>
    </source>
</reference>
<dbReference type="AlphaFoldDB" id="A0A7S6WMR0"/>
<dbReference type="InterPro" id="IPR058225">
    <property type="entry name" value="FlbB-like"/>
</dbReference>
<keyword evidence="2" id="KW-0472">Membrane</keyword>
<gene>
    <name evidence="3" type="ORF">IFE08_08090</name>
</gene>
<sequence length="208" mass="23425">MRHGGSIGRIIVLLILIILLVFGGLLWFDYLGLINTRGMFSPVYSLFGLQTPQGVTPLSGDELAELENDRYEKRLMALEIKAQELAKQEEELKAKQIENKQIAEELDARQSAVEEKEKNFNLILTETNDRNANIIQIAKYMNGMVPAKAVANLLEMDDQDIIDVLRAAESIAAQEEKTSSVSYWFSLMPPARAAEIQRKMANKPKTFP</sequence>
<keyword evidence="2" id="KW-0812">Transmembrane</keyword>
<evidence type="ECO:0000313" key="4">
    <source>
        <dbReference type="Proteomes" id="UP000593915"/>
    </source>
</evidence>
<feature type="coiled-coil region" evidence="1">
    <location>
        <begin position="61"/>
        <end position="119"/>
    </location>
</feature>
<accession>A0A7S6WMR0</accession>
<dbReference type="EMBL" id="CP061839">
    <property type="protein sequence ID" value="QOW59829.1"/>
    <property type="molecule type" value="Genomic_DNA"/>
</dbReference>
<evidence type="ECO:0000313" key="3">
    <source>
        <dbReference type="EMBL" id="QOW59829.1"/>
    </source>
</evidence>